<comment type="subcellular location">
    <subcellularLocation>
        <location evidence="1 2">Nucleus</location>
    </subcellularLocation>
</comment>
<feature type="domain" description="Homeobox" evidence="4">
    <location>
        <begin position="188"/>
        <end position="236"/>
    </location>
</feature>
<evidence type="ECO:0000256" key="3">
    <source>
        <dbReference type="SAM" id="MobiDB-lite"/>
    </source>
</evidence>
<feature type="compositionally biased region" description="Low complexity" evidence="3">
    <location>
        <begin position="618"/>
        <end position="627"/>
    </location>
</feature>
<organism evidence="5 6">
    <name type="scientific">Kwoniella europaea PYCC6329</name>
    <dbReference type="NCBI Taxonomy" id="1423913"/>
    <lineage>
        <taxon>Eukaryota</taxon>
        <taxon>Fungi</taxon>
        <taxon>Dikarya</taxon>
        <taxon>Basidiomycota</taxon>
        <taxon>Agaricomycotina</taxon>
        <taxon>Tremellomycetes</taxon>
        <taxon>Tremellales</taxon>
        <taxon>Cryptococcaceae</taxon>
        <taxon>Kwoniella</taxon>
    </lineage>
</organism>
<gene>
    <name evidence="5" type="ORF">V865_006131</name>
</gene>
<feature type="region of interest" description="Disordered" evidence="3">
    <location>
        <begin position="322"/>
        <end position="346"/>
    </location>
</feature>
<feature type="DNA-binding region" description="Homeobox" evidence="1">
    <location>
        <begin position="190"/>
        <end position="237"/>
    </location>
</feature>
<evidence type="ECO:0000259" key="4">
    <source>
        <dbReference type="PROSITE" id="PS50071"/>
    </source>
</evidence>
<reference evidence="5 6" key="1">
    <citation type="submission" date="2024-01" db="EMBL/GenBank/DDBJ databases">
        <title>Comparative genomics of Cryptococcus and Kwoniella reveals pathogenesis evolution and contrasting modes of karyotype evolution via chromosome fusion or intercentromeric recombination.</title>
        <authorList>
            <person name="Coelho M.A."/>
            <person name="David-Palma M."/>
            <person name="Shea T."/>
            <person name="Bowers K."/>
            <person name="McGinley-Smith S."/>
            <person name="Mohammad A.W."/>
            <person name="Gnirke A."/>
            <person name="Yurkov A.M."/>
            <person name="Nowrousian M."/>
            <person name="Sun S."/>
            <person name="Cuomo C.A."/>
            <person name="Heitman J."/>
        </authorList>
    </citation>
    <scope>NUCLEOTIDE SEQUENCE [LARGE SCALE GENOMIC DNA]</scope>
    <source>
        <strain evidence="5 6">PYCC6329</strain>
    </source>
</reference>
<feature type="compositionally biased region" description="Low complexity" evidence="3">
    <location>
        <begin position="400"/>
        <end position="412"/>
    </location>
</feature>
<feature type="region of interest" description="Disordered" evidence="3">
    <location>
        <begin position="1"/>
        <end position="183"/>
    </location>
</feature>
<dbReference type="InterPro" id="IPR009057">
    <property type="entry name" value="Homeodomain-like_sf"/>
</dbReference>
<feature type="compositionally biased region" description="Low complexity" evidence="3">
    <location>
        <begin position="82"/>
        <end position="140"/>
    </location>
</feature>
<dbReference type="GeneID" id="91104932"/>
<feature type="compositionally biased region" description="Basic and acidic residues" evidence="3">
    <location>
        <begin position="591"/>
        <end position="613"/>
    </location>
</feature>
<keyword evidence="6" id="KW-1185">Reference proteome</keyword>
<sequence>MDSEKHVHISSPKGPEDASNIADEYPSPERTHTTLNEHIPADELSVHQQEQESSAQDAENQQQQQQQQENDHHEDTDMQTELVNQVAAQALEAAVAAEARANSSTQTQDQNQSQDVDMNIQNQHQQSQINGIGEDQIRQPQQHHPRQPTFPKSRLSSVSTSSPQYSHGLPIPRSSKQKSITPKLTPNEQIAILREAYAKNPNPGKKQLEYLAEKTGRPWNKIREYFRQRRNKLRGLEDLENMQEPGRASGWLQVAYRQAPPTASITQLSLYNSYKHRFDPYSITTPLLGGQELIQLACATFPGCEMAKDENDYVLKGLKEKEKENNDNQNNNDNEGENQGEQEEWEKGMEGLVEPLRAGSWLLSSFQHQNDPNAPSTLTQTDLYTSYAARFASLLISAGQSESATSQEQSQQQPPPAQTQEEQDHEADMRAFEEAGLNDGANDQDQDQDQDQEQEQEQEVNVDGSSHQHQSLASLLPLSDQPSSSPAPASAQQQQQPKKENRLLNPFELINLTRMTFPKCEPVVDSSGKFVIKGLERRLGHIPGSREREREMFNFALHNESKPGEAFVGLMKRKLGMLNSDPSPTSTPRSTMRDEEGERESKKTKIDEGKQNEEMQDQNKNQNPNQDLSEEDKDLIQGLKRFRNSQLGDQVRDVCISQ</sequence>
<dbReference type="GO" id="GO:0003677">
    <property type="term" value="F:DNA binding"/>
    <property type="evidence" value="ECO:0007669"/>
    <property type="project" value="UniProtKB-UniRule"/>
</dbReference>
<dbReference type="KEGG" id="ker:91104932"/>
<dbReference type="SMART" id="SM00389">
    <property type="entry name" value="HOX"/>
    <property type="match status" value="1"/>
</dbReference>
<feature type="compositionally biased region" description="Acidic residues" evidence="3">
    <location>
        <begin position="334"/>
        <end position="344"/>
    </location>
</feature>
<feature type="compositionally biased region" description="Acidic residues" evidence="3">
    <location>
        <begin position="442"/>
        <end position="460"/>
    </location>
</feature>
<protein>
    <recommendedName>
        <fullName evidence="4">Homeobox domain-containing protein</fullName>
    </recommendedName>
</protein>
<dbReference type="EMBL" id="CP144089">
    <property type="protein sequence ID" value="WWD08021.1"/>
    <property type="molecule type" value="Genomic_DNA"/>
</dbReference>
<feature type="compositionally biased region" description="Low complexity" evidence="3">
    <location>
        <begin position="51"/>
        <end position="68"/>
    </location>
</feature>
<dbReference type="RefSeq" id="XP_066085988.1">
    <property type="nucleotide sequence ID" value="XM_066229891.1"/>
</dbReference>
<evidence type="ECO:0000313" key="6">
    <source>
        <dbReference type="Proteomes" id="UP001358614"/>
    </source>
</evidence>
<keyword evidence="1 2" id="KW-0539">Nucleus</keyword>
<evidence type="ECO:0000256" key="1">
    <source>
        <dbReference type="PROSITE-ProRule" id="PRU00108"/>
    </source>
</evidence>
<feature type="compositionally biased region" description="Polar residues" evidence="3">
    <location>
        <begin position="154"/>
        <end position="165"/>
    </location>
</feature>
<dbReference type="PROSITE" id="PS50071">
    <property type="entry name" value="HOMEOBOX_2"/>
    <property type="match status" value="1"/>
</dbReference>
<name>A0AAX4KNE5_9TREE</name>
<feature type="compositionally biased region" description="Low complexity" evidence="3">
    <location>
        <begin position="465"/>
        <end position="496"/>
    </location>
</feature>
<evidence type="ECO:0000313" key="5">
    <source>
        <dbReference type="EMBL" id="WWD08021.1"/>
    </source>
</evidence>
<keyword evidence="1 2" id="KW-0238">DNA-binding</keyword>
<dbReference type="Pfam" id="PF00046">
    <property type="entry name" value="Homeodomain"/>
    <property type="match status" value="1"/>
</dbReference>
<feature type="region of interest" description="Disordered" evidence="3">
    <location>
        <begin position="399"/>
        <end position="503"/>
    </location>
</feature>
<dbReference type="SUPFAM" id="SSF46689">
    <property type="entry name" value="Homeodomain-like"/>
    <property type="match status" value="1"/>
</dbReference>
<dbReference type="Proteomes" id="UP001358614">
    <property type="component" value="Chromosome 1"/>
</dbReference>
<dbReference type="Gene3D" id="1.10.10.60">
    <property type="entry name" value="Homeodomain-like"/>
    <property type="match status" value="1"/>
</dbReference>
<evidence type="ECO:0000256" key="2">
    <source>
        <dbReference type="RuleBase" id="RU000682"/>
    </source>
</evidence>
<feature type="region of interest" description="Disordered" evidence="3">
    <location>
        <begin position="576"/>
        <end position="636"/>
    </location>
</feature>
<proteinExistence type="predicted"/>
<dbReference type="CDD" id="cd00086">
    <property type="entry name" value="homeodomain"/>
    <property type="match status" value="1"/>
</dbReference>
<dbReference type="InterPro" id="IPR001356">
    <property type="entry name" value="HD"/>
</dbReference>
<dbReference type="AlphaFoldDB" id="A0AAX4KNE5"/>
<dbReference type="GO" id="GO:0005634">
    <property type="term" value="C:nucleus"/>
    <property type="evidence" value="ECO:0007669"/>
    <property type="project" value="UniProtKB-SubCell"/>
</dbReference>
<accession>A0AAX4KNE5</accession>
<keyword evidence="1 2" id="KW-0371">Homeobox</keyword>